<dbReference type="GO" id="GO:0046872">
    <property type="term" value="F:metal ion binding"/>
    <property type="evidence" value="ECO:0007669"/>
    <property type="project" value="UniProtKB-KW"/>
</dbReference>
<comment type="subcellular location">
    <subcellularLocation>
        <location evidence="2">Cytoplasm</location>
    </subcellularLocation>
</comment>
<dbReference type="SUPFAM" id="SSF50447">
    <property type="entry name" value="Translation proteins"/>
    <property type="match status" value="1"/>
</dbReference>
<dbReference type="GO" id="GO:0005737">
    <property type="term" value="C:cytoplasm"/>
    <property type="evidence" value="ECO:0007669"/>
    <property type="project" value="UniProtKB-SubCell"/>
</dbReference>
<evidence type="ECO:0000313" key="6">
    <source>
        <dbReference type="EMBL" id="HGY95551.1"/>
    </source>
</evidence>
<dbReference type="InterPro" id="IPR051335">
    <property type="entry name" value="Alanyl-tRNA_Editing_Enzymes"/>
</dbReference>
<dbReference type="Gene3D" id="3.30.980.10">
    <property type="entry name" value="Threonyl-trna Synthetase, Chain A, domain 2"/>
    <property type="match status" value="1"/>
</dbReference>
<dbReference type="Gene3D" id="3.10.310.40">
    <property type="match status" value="1"/>
</dbReference>
<comment type="cofactor">
    <cofactor evidence="1">
        <name>Zn(2+)</name>
        <dbReference type="ChEBI" id="CHEBI:29105"/>
    </cofactor>
</comment>
<keyword evidence="3" id="KW-0479">Metal-binding</keyword>
<dbReference type="InterPro" id="IPR009000">
    <property type="entry name" value="Transl_B-barrel_sf"/>
</dbReference>
<dbReference type="GO" id="GO:0005524">
    <property type="term" value="F:ATP binding"/>
    <property type="evidence" value="ECO:0007669"/>
    <property type="project" value="InterPro"/>
</dbReference>
<gene>
    <name evidence="6" type="ORF">ENW50_12830</name>
</gene>
<evidence type="ECO:0000256" key="1">
    <source>
        <dbReference type="ARBA" id="ARBA00001947"/>
    </source>
</evidence>
<dbReference type="PANTHER" id="PTHR43462">
    <property type="entry name" value="ALANYL-TRNA EDITING PROTEIN"/>
    <property type="match status" value="1"/>
</dbReference>
<dbReference type="InterPro" id="IPR018163">
    <property type="entry name" value="Thr/Ala-tRNA-synth_IIc_edit"/>
</dbReference>
<dbReference type="Pfam" id="PF07973">
    <property type="entry name" value="tRNA_SAD"/>
    <property type="match status" value="1"/>
</dbReference>
<organism evidence="6">
    <name type="scientific">Acidobacterium capsulatum</name>
    <dbReference type="NCBI Taxonomy" id="33075"/>
    <lineage>
        <taxon>Bacteria</taxon>
        <taxon>Pseudomonadati</taxon>
        <taxon>Acidobacteriota</taxon>
        <taxon>Terriglobia</taxon>
        <taxon>Terriglobales</taxon>
        <taxon>Acidobacteriaceae</taxon>
        <taxon>Acidobacterium</taxon>
    </lineage>
</organism>
<dbReference type="GO" id="GO:0003676">
    <property type="term" value="F:nucleic acid binding"/>
    <property type="evidence" value="ECO:0007669"/>
    <property type="project" value="InterPro"/>
</dbReference>
<evidence type="ECO:0000256" key="4">
    <source>
        <dbReference type="ARBA" id="ARBA00022833"/>
    </source>
</evidence>
<dbReference type="AlphaFoldDB" id="A0A7V5CU56"/>
<accession>A0A7V5CU56</accession>
<reference evidence="6" key="1">
    <citation type="journal article" date="2020" name="mSystems">
        <title>Genome- and Community-Level Interaction Insights into Carbon Utilization and Element Cycling Functions of Hydrothermarchaeota in Hydrothermal Sediment.</title>
        <authorList>
            <person name="Zhou Z."/>
            <person name="Liu Y."/>
            <person name="Xu W."/>
            <person name="Pan J."/>
            <person name="Luo Z.H."/>
            <person name="Li M."/>
        </authorList>
    </citation>
    <scope>NUCLEOTIDE SEQUENCE [LARGE SCALE GENOMIC DNA]</scope>
    <source>
        <strain evidence="6">SpSt-855</strain>
    </source>
</reference>
<evidence type="ECO:0000256" key="3">
    <source>
        <dbReference type="ARBA" id="ARBA00022723"/>
    </source>
</evidence>
<sequence length="422" mass="46394">MAATERLYYNDSLLVTFTATVTDIREYSRDDRQSLWQVALDRSAFYPTSGGQPFDLGLLRATSRLGNVLELPVVAVEEDEHGEVWHFVQKPLISGTQIEGLVDWPRRLDHMQQHSGQHLLSAVFARELGAHTLSFHLGEETSSIDLDCTALDESALTRMERIANEQIAENRPVRVRQVTRAEAETLLAAGELRKLPERDGDLRIIEIEEYDRNACGGTHVQATGQIGSLLIRGTEKVTRGLRVHYVCGLRAVKAARHDAEILAVTAAQLSVGAPDVPASVERLRSEAKASAKVNHKLREELAHYQAAQIAVEVPIQNGLRWVDRVMNDRDADYLRMLASSLVAAVPRTIALLSCVQGQTARLVLASSLDLNLHCGEAMKRVLAHFGLRGGGSPGLAQTDVPLGQLAEVRAALQTELRKPPEA</sequence>
<evidence type="ECO:0000259" key="5">
    <source>
        <dbReference type="PROSITE" id="PS50860"/>
    </source>
</evidence>
<protein>
    <submittedName>
        <fullName evidence="6">Alanyl-tRNA editing protein</fullName>
    </submittedName>
</protein>
<feature type="domain" description="Alanyl-transfer RNA synthetases family profile" evidence="5">
    <location>
        <begin position="1"/>
        <end position="257"/>
    </location>
</feature>
<dbReference type="GO" id="GO:0004813">
    <property type="term" value="F:alanine-tRNA ligase activity"/>
    <property type="evidence" value="ECO:0007669"/>
    <property type="project" value="InterPro"/>
</dbReference>
<keyword evidence="4" id="KW-0862">Zinc</keyword>
<dbReference type="GO" id="GO:0002161">
    <property type="term" value="F:aminoacyl-tRNA deacylase activity"/>
    <property type="evidence" value="ECO:0007669"/>
    <property type="project" value="UniProtKB-ARBA"/>
</dbReference>
<dbReference type="PANTHER" id="PTHR43462:SF1">
    <property type="entry name" value="ALANYL-TRNA EDITING PROTEIN AARSD1"/>
    <property type="match status" value="1"/>
</dbReference>
<comment type="caution">
    <text evidence="6">The sequence shown here is derived from an EMBL/GenBank/DDBJ whole genome shotgun (WGS) entry which is preliminary data.</text>
</comment>
<dbReference type="Gene3D" id="2.40.30.130">
    <property type="match status" value="1"/>
</dbReference>
<dbReference type="InterPro" id="IPR012947">
    <property type="entry name" value="tRNA_SAD"/>
</dbReference>
<dbReference type="PROSITE" id="PS50860">
    <property type="entry name" value="AA_TRNA_LIGASE_II_ALA"/>
    <property type="match status" value="1"/>
</dbReference>
<proteinExistence type="predicted"/>
<evidence type="ECO:0000256" key="2">
    <source>
        <dbReference type="ARBA" id="ARBA00004496"/>
    </source>
</evidence>
<dbReference type="SUPFAM" id="SSF55186">
    <property type="entry name" value="ThrRS/AlaRS common domain"/>
    <property type="match status" value="1"/>
</dbReference>
<name>A0A7V5CU56_9BACT</name>
<dbReference type="GO" id="GO:0006419">
    <property type="term" value="P:alanyl-tRNA aminoacylation"/>
    <property type="evidence" value="ECO:0007669"/>
    <property type="project" value="InterPro"/>
</dbReference>
<dbReference type="EMBL" id="DTKL01000080">
    <property type="protein sequence ID" value="HGY95551.1"/>
    <property type="molecule type" value="Genomic_DNA"/>
</dbReference>
<dbReference type="SMART" id="SM00863">
    <property type="entry name" value="tRNA_SAD"/>
    <property type="match status" value="1"/>
</dbReference>
<dbReference type="InterPro" id="IPR018165">
    <property type="entry name" value="Ala-tRNA-synth_IIc_core"/>
</dbReference>